<gene>
    <name evidence="2" type="ORF">IV500_19605</name>
</gene>
<organism evidence="2 3">
    <name type="scientific">Arthrobacter terrae</name>
    <dbReference type="NCBI Taxonomy" id="2935737"/>
    <lineage>
        <taxon>Bacteria</taxon>
        <taxon>Bacillati</taxon>
        <taxon>Actinomycetota</taxon>
        <taxon>Actinomycetes</taxon>
        <taxon>Micrococcales</taxon>
        <taxon>Micrococcaceae</taxon>
        <taxon>Arthrobacter</taxon>
    </lineage>
</organism>
<comment type="caution">
    <text evidence="2">The sequence shown here is derived from an EMBL/GenBank/DDBJ whole genome shotgun (WGS) entry which is preliminary data.</text>
</comment>
<evidence type="ECO:0000313" key="2">
    <source>
        <dbReference type="EMBL" id="MBG0741568.1"/>
    </source>
</evidence>
<dbReference type="Gene3D" id="3.40.630.30">
    <property type="match status" value="1"/>
</dbReference>
<keyword evidence="3" id="KW-1185">Reference proteome</keyword>
<name>A0A931G6Y8_9MICC</name>
<accession>A0A931G6Y8</accession>
<evidence type="ECO:0000313" key="3">
    <source>
        <dbReference type="Proteomes" id="UP000655366"/>
    </source>
</evidence>
<dbReference type="Pfam" id="PF14542">
    <property type="entry name" value="Acetyltransf_CG"/>
    <property type="match status" value="1"/>
</dbReference>
<dbReference type="EMBL" id="JADNYM010000033">
    <property type="protein sequence ID" value="MBG0741568.1"/>
    <property type="molecule type" value="Genomic_DNA"/>
</dbReference>
<dbReference type="AlphaFoldDB" id="A0A931G6Y8"/>
<dbReference type="InterPro" id="IPR031165">
    <property type="entry name" value="GNAT_YJDJ"/>
</dbReference>
<dbReference type="InterPro" id="IPR016181">
    <property type="entry name" value="Acyl_CoA_acyltransferase"/>
</dbReference>
<dbReference type="SUPFAM" id="SSF55729">
    <property type="entry name" value="Acyl-CoA N-acyltransferases (Nat)"/>
    <property type="match status" value="1"/>
</dbReference>
<dbReference type="RefSeq" id="WP_196398503.1">
    <property type="nucleotide sequence ID" value="NZ_JADNYM010000033.1"/>
</dbReference>
<sequence length="104" mass="11468">MSEDASTNVSMARRDDRKHYEGLVGVEPAVTITYLERPESVDFLHTETVEKFQGQGLATKLALFALADAVNRGKRIIPHCAFVADIVSSREEYEGKVDWPGTGA</sequence>
<evidence type="ECO:0000259" key="1">
    <source>
        <dbReference type="PROSITE" id="PS51729"/>
    </source>
</evidence>
<protein>
    <submittedName>
        <fullName evidence="2">N-acetyltransferase</fullName>
    </submittedName>
</protein>
<dbReference type="PROSITE" id="PS51729">
    <property type="entry name" value="GNAT_YJDJ"/>
    <property type="match status" value="1"/>
</dbReference>
<dbReference type="Proteomes" id="UP000655366">
    <property type="component" value="Unassembled WGS sequence"/>
</dbReference>
<reference evidence="2 3" key="1">
    <citation type="submission" date="2020-11" db="EMBL/GenBank/DDBJ databases">
        <title>Arthrobacter antarcticus sp. nov., isolated from Antarctic Soil.</title>
        <authorList>
            <person name="Li J."/>
        </authorList>
    </citation>
    <scope>NUCLEOTIDE SEQUENCE [LARGE SCALE GENOMIC DNA]</scope>
    <source>
        <strain evidence="2 3">Z1-20</strain>
    </source>
</reference>
<proteinExistence type="predicted"/>
<feature type="domain" description="N-acetyltransferase" evidence="1">
    <location>
        <begin position="12"/>
        <end position="98"/>
    </location>
</feature>